<feature type="transmembrane region" description="Helical" evidence="1">
    <location>
        <begin position="191"/>
        <end position="213"/>
    </location>
</feature>
<keyword evidence="1" id="KW-0472">Membrane</keyword>
<evidence type="ECO:0000313" key="3">
    <source>
        <dbReference type="EMBL" id="HJD44635.1"/>
    </source>
</evidence>
<reference evidence="3" key="2">
    <citation type="submission" date="2021-04" db="EMBL/GenBank/DDBJ databases">
        <authorList>
            <person name="Gilroy R."/>
        </authorList>
    </citation>
    <scope>NUCLEOTIDE SEQUENCE</scope>
    <source>
        <strain evidence="3">9264</strain>
    </source>
</reference>
<evidence type="ECO:0000259" key="2">
    <source>
        <dbReference type="Pfam" id="PF01578"/>
    </source>
</evidence>
<feature type="transmembrane region" description="Helical" evidence="1">
    <location>
        <begin position="133"/>
        <end position="154"/>
    </location>
</feature>
<feature type="transmembrane region" description="Helical" evidence="1">
    <location>
        <begin position="225"/>
        <end position="244"/>
    </location>
</feature>
<keyword evidence="1" id="KW-0812">Transmembrane</keyword>
<evidence type="ECO:0000256" key="1">
    <source>
        <dbReference type="SAM" id="Phobius"/>
    </source>
</evidence>
<feature type="transmembrane region" description="Helical" evidence="1">
    <location>
        <begin position="66"/>
        <end position="85"/>
    </location>
</feature>
<dbReference type="EMBL" id="DWUQ01000131">
    <property type="protein sequence ID" value="HJD44635.1"/>
    <property type="molecule type" value="Genomic_DNA"/>
</dbReference>
<dbReference type="Proteomes" id="UP000823889">
    <property type="component" value="Unassembled WGS sequence"/>
</dbReference>
<dbReference type="AlphaFoldDB" id="A0A9D2RIT9"/>
<feature type="domain" description="Cytochrome c assembly protein" evidence="2">
    <location>
        <begin position="68"/>
        <end position="274"/>
    </location>
</feature>
<gene>
    <name evidence="3" type="primary">ccsA</name>
    <name evidence="3" type="ORF">H9906_06370</name>
</gene>
<feature type="transmembrane region" description="Helical" evidence="1">
    <location>
        <begin position="6"/>
        <end position="23"/>
    </location>
</feature>
<dbReference type="GO" id="GO:0020037">
    <property type="term" value="F:heme binding"/>
    <property type="evidence" value="ECO:0007669"/>
    <property type="project" value="InterPro"/>
</dbReference>
<dbReference type="Pfam" id="PF01578">
    <property type="entry name" value="Cytochrom_C_asm"/>
    <property type="match status" value="1"/>
</dbReference>
<dbReference type="InterPro" id="IPR002541">
    <property type="entry name" value="Cyt_c_assembly"/>
</dbReference>
<reference evidence="3" key="1">
    <citation type="journal article" date="2021" name="PeerJ">
        <title>Extensive microbial diversity within the chicken gut microbiome revealed by metagenomics and culture.</title>
        <authorList>
            <person name="Gilroy R."/>
            <person name="Ravi A."/>
            <person name="Getino M."/>
            <person name="Pursley I."/>
            <person name="Horton D.L."/>
            <person name="Alikhan N.F."/>
            <person name="Baker D."/>
            <person name="Gharbi K."/>
            <person name="Hall N."/>
            <person name="Watson M."/>
            <person name="Adriaenssens E.M."/>
            <person name="Foster-Nyarko E."/>
            <person name="Jarju S."/>
            <person name="Secka A."/>
            <person name="Antonio M."/>
            <person name="Oren A."/>
            <person name="Chaudhuri R.R."/>
            <person name="La Ragione R."/>
            <person name="Hildebrand F."/>
            <person name="Pallen M.J."/>
        </authorList>
    </citation>
    <scope>NUCLEOTIDE SEQUENCE</scope>
    <source>
        <strain evidence="3">9264</strain>
    </source>
</reference>
<feature type="transmembrane region" description="Helical" evidence="1">
    <location>
        <begin position="43"/>
        <end position="60"/>
    </location>
</feature>
<protein>
    <submittedName>
        <fullName evidence="3">Cytochrome c biogenesis protein CcsA</fullName>
    </submittedName>
</protein>
<sequence length="280" mass="30557">MSASITFHLLAALAYGLIGLSLWRPLTRGGQHAVLSGPSRIALLGAIVLHGAGLLLTIVLPNGLHLGWALALSAAIWLGLVIFWFDSLFLRLDSLLLILLPAATIVCLLAALFPNGTIAHHGDSRWLRAHLLIALIAYGLITVAALHAVFMSALERQLHQPSRQALKPSLFHRALDTMPPLLVQEALLFRLIRFGFVVLTLTVATGMVVSLRADGTLLPMDHKSLFTLLSWLTFGALLAGRHIWGWRGHKALRWTLVGFALLILSYSGTRFVLDVLLHRG</sequence>
<feature type="transmembrane region" description="Helical" evidence="1">
    <location>
        <begin position="251"/>
        <end position="273"/>
    </location>
</feature>
<evidence type="ECO:0000313" key="4">
    <source>
        <dbReference type="Proteomes" id="UP000823889"/>
    </source>
</evidence>
<comment type="caution">
    <text evidence="3">The sequence shown here is derived from an EMBL/GenBank/DDBJ whole genome shotgun (WGS) entry which is preliminary data.</text>
</comment>
<dbReference type="PANTHER" id="PTHR38034:SF1">
    <property type="entry name" value="INNER MEMBRANE PROTEIN YPJD"/>
    <property type="match status" value="1"/>
</dbReference>
<name>A0A9D2RIT9_9BURK</name>
<keyword evidence="1" id="KW-1133">Transmembrane helix</keyword>
<organism evidence="3 4">
    <name type="scientific">Candidatus Paenalcaligenes intestinipullorum</name>
    <dbReference type="NCBI Taxonomy" id="2838718"/>
    <lineage>
        <taxon>Bacteria</taxon>
        <taxon>Pseudomonadati</taxon>
        <taxon>Pseudomonadota</taxon>
        <taxon>Betaproteobacteria</taxon>
        <taxon>Burkholderiales</taxon>
        <taxon>Alcaligenaceae</taxon>
        <taxon>Paenalcaligenes</taxon>
    </lineage>
</organism>
<proteinExistence type="predicted"/>
<dbReference type="PANTHER" id="PTHR38034">
    <property type="entry name" value="INNER MEMBRANE PROTEIN YPJD"/>
    <property type="match status" value="1"/>
</dbReference>
<dbReference type="InterPro" id="IPR052372">
    <property type="entry name" value="YpjD/HemX"/>
</dbReference>
<accession>A0A9D2RIT9</accession>
<feature type="transmembrane region" description="Helical" evidence="1">
    <location>
        <begin position="92"/>
        <end position="113"/>
    </location>
</feature>
<dbReference type="GO" id="GO:0017004">
    <property type="term" value="P:cytochrome complex assembly"/>
    <property type="evidence" value="ECO:0007669"/>
    <property type="project" value="InterPro"/>
</dbReference>